<dbReference type="InterPro" id="IPR013766">
    <property type="entry name" value="Thioredoxin_domain"/>
</dbReference>
<feature type="domain" description="Thioredoxin" evidence="1">
    <location>
        <begin position="2"/>
        <end position="74"/>
    </location>
</feature>
<dbReference type="Pfam" id="PF00085">
    <property type="entry name" value="Thioredoxin"/>
    <property type="match status" value="1"/>
</dbReference>
<dbReference type="InterPro" id="IPR036249">
    <property type="entry name" value="Thioredoxin-like_sf"/>
</dbReference>
<dbReference type="Gene3D" id="3.40.30.10">
    <property type="entry name" value="Glutaredoxin"/>
    <property type="match status" value="1"/>
</dbReference>
<keyword evidence="3" id="KW-1185">Reference proteome</keyword>
<name>A0A873WE96_9CAUD</name>
<evidence type="ECO:0000259" key="1">
    <source>
        <dbReference type="Pfam" id="PF00085"/>
    </source>
</evidence>
<reference evidence="2" key="1">
    <citation type="submission" date="2020-07" db="EMBL/GenBank/DDBJ databases">
        <title>Complete genome sequence of Streptomyces phage Shaeky.</title>
        <authorList>
            <person name="Shodrock S.L."/>
            <person name="Higbee T."/>
            <person name="Clark J.D."/>
            <person name="Hernandez I."/>
            <person name="Liu M."/>
            <person name="Burrowes B."/>
        </authorList>
    </citation>
    <scope>NUCLEOTIDE SEQUENCE</scope>
</reference>
<dbReference type="CDD" id="cd02947">
    <property type="entry name" value="TRX_family"/>
    <property type="match status" value="1"/>
</dbReference>
<evidence type="ECO:0000313" key="3">
    <source>
        <dbReference type="Proteomes" id="UP000663581"/>
    </source>
</evidence>
<sequence length="79" mass="8674">MFGAAWCAPCKKTLPILERVCDSLGLDLEYVDVEFGDSRANDVTAVPTIRVYDDYDVITREHRGGATEPQLRAMLGGIA</sequence>
<evidence type="ECO:0000313" key="2">
    <source>
        <dbReference type="EMBL" id="QPB09730.1"/>
    </source>
</evidence>
<organism evidence="2 3">
    <name type="scientific">Streptomyces phage Shaeky</name>
    <dbReference type="NCBI Taxonomy" id="2767586"/>
    <lineage>
        <taxon>Viruses</taxon>
        <taxon>Duplodnaviria</taxon>
        <taxon>Heunggongvirae</taxon>
        <taxon>Uroviricota</taxon>
        <taxon>Caudoviricetes</taxon>
        <taxon>Colingsworthviridae</taxon>
        <taxon>Shaekyvirus</taxon>
        <taxon>Shaekyvirus shaeky</taxon>
    </lineage>
</organism>
<gene>
    <name evidence="2" type="ORF">CPT_Shaeky_043</name>
</gene>
<dbReference type="EMBL" id="MT701595">
    <property type="protein sequence ID" value="QPB09730.1"/>
    <property type="molecule type" value="Genomic_DNA"/>
</dbReference>
<accession>A0A873WE96</accession>
<proteinExistence type="predicted"/>
<protein>
    <submittedName>
        <fullName evidence="2">Thioredoxin</fullName>
    </submittedName>
</protein>
<dbReference type="Proteomes" id="UP000663581">
    <property type="component" value="Segment"/>
</dbReference>
<dbReference type="SUPFAM" id="SSF52833">
    <property type="entry name" value="Thioredoxin-like"/>
    <property type="match status" value="1"/>
</dbReference>